<dbReference type="GO" id="GO:0043856">
    <property type="term" value="F:anti-sigma factor antagonist activity"/>
    <property type="evidence" value="ECO:0007669"/>
    <property type="project" value="InterPro"/>
</dbReference>
<dbReference type="InterPro" id="IPR002645">
    <property type="entry name" value="STAS_dom"/>
</dbReference>
<feature type="domain" description="STAS" evidence="3">
    <location>
        <begin position="1"/>
        <end position="109"/>
    </location>
</feature>
<dbReference type="Proteomes" id="UP000526734">
    <property type="component" value="Unassembled WGS sequence"/>
</dbReference>
<dbReference type="InterPro" id="IPR003658">
    <property type="entry name" value="Anti-sigma_ant"/>
</dbReference>
<evidence type="ECO:0000256" key="2">
    <source>
        <dbReference type="RuleBase" id="RU003749"/>
    </source>
</evidence>
<dbReference type="AlphaFoldDB" id="A0A7W3VZS0"/>
<comment type="caution">
    <text evidence="4">The sequence shown here is derived from an EMBL/GenBank/DDBJ whole genome shotgun (WGS) entry which is preliminary data.</text>
</comment>
<dbReference type="PANTHER" id="PTHR33495:SF14">
    <property type="entry name" value="ANTI-SIGMA FACTOR ANTAGONIST"/>
    <property type="match status" value="1"/>
</dbReference>
<protein>
    <recommendedName>
        <fullName evidence="2">Anti-sigma factor antagonist</fullName>
    </recommendedName>
</protein>
<evidence type="ECO:0000256" key="1">
    <source>
        <dbReference type="ARBA" id="ARBA00009013"/>
    </source>
</evidence>
<gene>
    <name evidence="4" type="ORF">H4281_23470</name>
</gene>
<dbReference type="EMBL" id="JACGZW010000008">
    <property type="protein sequence ID" value="MBB1156121.1"/>
    <property type="molecule type" value="Genomic_DNA"/>
</dbReference>
<comment type="similarity">
    <text evidence="1 2">Belongs to the anti-sigma-factor antagonist family.</text>
</comment>
<name>A0A7W3VZS0_9PSEU</name>
<dbReference type="RefSeq" id="WP_182893084.1">
    <property type="nucleotide sequence ID" value="NZ_JACGZW010000008.1"/>
</dbReference>
<dbReference type="NCBIfam" id="TIGR00377">
    <property type="entry name" value="ant_ant_sig"/>
    <property type="match status" value="1"/>
</dbReference>
<accession>A0A7W3VZS0</accession>
<evidence type="ECO:0000259" key="3">
    <source>
        <dbReference type="PROSITE" id="PS50801"/>
    </source>
</evidence>
<dbReference type="InterPro" id="IPR036513">
    <property type="entry name" value="STAS_dom_sf"/>
</dbReference>
<reference evidence="4 5" key="1">
    <citation type="submission" date="2020-08" db="EMBL/GenBank/DDBJ databases">
        <title>Amycolatopsis sp. nov. DR6-1 isolated from Dendrobium heterocarpum.</title>
        <authorList>
            <person name="Tedsree N."/>
            <person name="Kuncharoen N."/>
            <person name="Likhitwitayawuid K."/>
            <person name="Tanasupawat S."/>
        </authorList>
    </citation>
    <scope>NUCLEOTIDE SEQUENCE [LARGE SCALE GENOMIC DNA]</scope>
    <source>
        <strain evidence="4 5">DR6-1</strain>
    </source>
</reference>
<keyword evidence="5" id="KW-1185">Reference proteome</keyword>
<sequence>MELEKYMRGRVTVLALEGELDSATADEARTRISELVPSDGAALLDLGGMTYTSSAGLRVLLLVYRQVQESGVPLALARLTPDVAEVMTGTGFIDFFTVVDTVDAGVEALTR</sequence>
<dbReference type="Pfam" id="PF01740">
    <property type="entry name" value="STAS"/>
    <property type="match status" value="1"/>
</dbReference>
<dbReference type="PROSITE" id="PS50801">
    <property type="entry name" value="STAS"/>
    <property type="match status" value="1"/>
</dbReference>
<dbReference type="SUPFAM" id="SSF52091">
    <property type="entry name" value="SpoIIaa-like"/>
    <property type="match status" value="1"/>
</dbReference>
<proteinExistence type="inferred from homology"/>
<dbReference type="Gene3D" id="3.30.750.24">
    <property type="entry name" value="STAS domain"/>
    <property type="match status" value="1"/>
</dbReference>
<dbReference type="PANTHER" id="PTHR33495">
    <property type="entry name" value="ANTI-SIGMA FACTOR ANTAGONIST TM_1081-RELATED-RELATED"/>
    <property type="match status" value="1"/>
</dbReference>
<dbReference type="CDD" id="cd07043">
    <property type="entry name" value="STAS_anti-anti-sigma_factors"/>
    <property type="match status" value="1"/>
</dbReference>
<evidence type="ECO:0000313" key="5">
    <source>
        <dbReference type="Proteomes" id="UP000526734"/>
    </source>
</evidence>
<evidence type="ECO:0000313" key="4">
    <source>
        <dbReference type="EMBL" id="MBB1156121.1"/>
    </source>
</evidence>
<organism evidence="4 5">
    <name type="scientific">Amycolatopsis dendrobii</name>
    <dbReference type="NCBI Taxonomy" id="2760662"/>
    <lineage>
        <taxon>Bacteria</taxon>
        <taxon>Bacillati</taxon>
        <taxon>Actinomycetota</taxon>
        <taxon>Actinomycetes</taxon>
        <taxon>Pseudonocardiales</taxon>
        <taxon>Pseudonocardiaceae</taxon>
        <taxon>Amycolatopsis</taxon>
    </lineage>
</organism>